<reference evidence="1" key="1">
    <citation type="journal article" date="2015" name="Nature">
        <title>Complex archaea that bridge the gap between prokaryotes and eukaryotes.</title>
        <authorList>
            <person name="Spang A."/>
            <person name="Saw J.H."/>
            <person name="Jorgensen S.L."/>
            <person name="Zaremba-Niedzwiedzka K."/>
            <person name="Martijn J."/>
            <person name="Lind A.E."/>
            <person name="van Eijk R."/>
            <person name="Schleper C."/>
            <person name="Guy L."/>
            <person name="Ettema T.J."/>
        </authorList>
    </citation>
    <scope>NUCLEOTIDE SEQUENCE</scope>
</reference>
<dbReference type="EMBL" id="LAZR01009913">
    <property type="protein sequence ID" value="KKM69888.1"/>
    <property type="molecule type" value="Genomic_DNA"/>
</dbReference>
<dbReference type="AlphaFoldDB" id="A0A0F9JJV7"/>
<sequence length="258" mass="29928">MLIKSGFSQKQIADYFDVDRKTIFNRIKENWPETKGNWYDARRLLLKPSLIKYVKQGYSQQEIRGFFPSPISEDGLISRSQLYNIFKDCFEGKTFDDLQKLYLGNIIDSLIEQGFTTPALITSNIKAMNTKRVWTFLVNNKLDYAISLISSYISKGFVTTIQLAEQLGVEQSSIERIIERNMRGIRTEKLELFDKPRARRLILEADNAEVLLLKLGYSESTVKTYRYKNTVDNVINTLFDGMSFAEAKLFYTNNYLGH</sequence>
<name>A0A0F9JJV7_9ZZZZ</name>
<gene>
    <name evidence="1" type="ORF">LCGC14_1446280</name>
</gene>
<comment type="caution">
    <text evidence="1">The sequence shown here is derived from an EMBL/GenBank/DDBJ whole genome shotgun (WGS) entry which is preliminary data.</text>
</comment>
<proteinExistence type="predicted"/>
<protein>
    <submittedName>
        <fullName evidence="1">Uncharacterized protein</fullName>
    </submittedName>
</protein>
<evidence type="ECO:0000313" key="1">
    <source>
        <dbReference type="EMBL" id="KKM69888.1"/>
    </source>
</evidence>
<accession>A0A0F9JJV7</accession>
<organism evidence="1">
    <name type="scientific">marine sediment metagenome</name>
    <dbReference type="NCBI Taxonomy" id="412755"/>
    <lineage>
        <taxon>unclassified sequences</taxon>
        <taxon>metagenomes</taxon>
        <taxon>ecological metagenomes</taxon>
    </lineage>
</organism>